<dbReference type="Proteomes" id="UP001211907">
    <property type="component" value="Unassembled WGS sequence"/>
</dbReference>
<feature type="region of interest" description="Disordered" evidence="1">
    <location>
        <begin position="346"/>
        <end position="369"/>
    </location>
</feature>
<reference evidence="2" key="1">
    <citation type="submission" date="2020-05" db="EMBL/GenBank/DDBJ databases">
        <title>Phylogenomic resolution of chytrid fungi.</title>
        <authorList>
            <person name="Stajich J.E."/>
            <person name="Amses K."/>
            <person name="Simmons R."/>
            <person name="Seto K."/>
            <person name="Myers J."/>
            <person name="Bonds A."/>
            <person name="Quandt C.A."/>
            <person name="Barry K."/>
            <person name="Liu P."/>
            <person name="Grigoriev I."/>
            <person name="Longcore J.E."/>
            <person name="James T.Y."/>
        </authorList>
    </citation>
    <scope>NUCLEOTIDE SEQUENCE</scope>
    <source>
        <strain evidence="2">JEL0513</strain>
    </source>
</reference>
<evidence type="ECO:0000256" key="1">
    <source>
        <dbReference type="SAM" id="MobiDB-lite"/>
    </source>
</evidence>
<gene>
    <name evidence="2" type="ORF">HK100_007963</name>
</gene>
<dbReference type="EMBL" id="JADGJH010000380">
    <property type="protein sequence ID" value="KAJ3130572.1"/>
    <property type="molecule type" value="Genomic_DNA"/>
</dbReference>
<comment type="caution">
    <text evidence="2">The sequence shown here is derived from an EMBL/GenBank/DDBJ whole genome shotgun (WGS) entry which is preliminary data.</text>
</comment>
<feature type="compositionally biased region" description="Low complexity" evidence="1">
    <location>
        <begin position="291"/>
        <end position="303"/>
    </location>
</feature>
<evidence type="ECO:0000313" key="2">
    <source>
        <dbReference type="EMBL" id="KAJ3130572.1"/>
    </source>
</evidence>
<organism evidence="2 3">
    <name type="scientific">Physocladia obscura</name>
    <dbReference type="NCBI Taxonomy" id="109957"/>
    <lineage>
        <taxon>Eukaryota</taxon>
        <taxon>Fungi</taxon>
        <taxon>Fungi incertae sedis</taxon>
        <taxon>Chytridiomycota</taxon>
        <taxon>Chytridiomycota incertae sedis</taxon>
        <taxon>Chytridiomycetes</taxon>
        <taxon>Chytridiales</taxon>
        <taxon>Chytriomycetaceae</taxon>
        <taxon>Physocladia</taxon>
    </lineage>
</organism>
<protein>
    <submittedName>
        <fullName evidence="2">Uncharacterized protein</fullName>
    </submittedName>
</protein>
<evidence type="ECO:0000313" key="3">
    <source>
        <dbReference type="Proteomes" id="UP001211907"/>
    </source>
</evidence>
<sequence>MIANSSTLSSRINQQAQTRPRHVLVEAHIIPSPPPAAVHTRREVSRENNQYFATSAIVRPTSTHVDRTRYIPAPAFTSSSPNNTSYSTPPQSLFRRLMIEENEAVQQEQEEEDQEGERGGIEMSRRMNVATLAVADGWSRLLALLESVTRIEEENRQQLSMLRQQISNDDVLDLQMQHHREFNSFLDNDDVTYEGFGEAEGINGGRGGFGGEGLGMTAFAFPPLTTASHSIREREGRRQMYNLGNLFGNDETGTVRTTTPSRGIAMSRGLGLSENIQVAFGDDFMFMNQVGSDNEGESSSSDNSSDDGEDSEGDERNFNGNGLAQFNRTMQGLRVIYQNRRNHVYSNGNHFGSGNDGGEDDSEHENEEQRRLGTPLFFENGRPSILENCLEEGGGEVGSAVGFGCLDGGIELLWRGLDGDGNVRRAESGNEHVEIVSVRNCHCYSSRRRHDSRETGRRRLECHVSFQSVGSGGGVGR</sequence>
<feature type="compositionally biased region" description="Acidic residues" evidence="1">
    <location>
        <begin position="304"/>
        <end position="313"/>
    </location>
</feature>
<proteinExistence type="predicted"/>
<feature type="region of interest" description="Disordered" evidence="1">
    <location>
        <begin position="288"/>
        <end position="324"/>
    </location>
</feature>
<keyword evidence="3" id="KW-1185">Reference proteome</keyword>
<dbReference type="AlphaFoldDB" id="A0AAD5T5E6"/>
<feature type="compositionally biased region" description="Acidic residues" evidence="1">
    <location>
        <begin position="357"/>
        <end position="366"/>
    </location>
</feature>
<name>A0AAD5T5E6_9FUNG</name>
<accession>A0AAD5T5E6</accession>